<dbReference type="EMBL" id="CAJVQB010084063">
    <property type="protein sequence ID" value="CAG8846560.1"/>
    <property type="molecule type" value="Genomic_DNA"/>
</dbReference>
<gene>
    <name evidence="1" type="ORF">GMARGA_LOCUS38224</name>
</gene>
<comment type="caution">
    <text evidence="1">The sequence shown here is derived from an EMBL/GenBank/DDBJ whole genome shotgun (WGS) entry which is preliminary data.</text>
</comment>
<proteinExistence type="predicted"/>
<keyword evidence="2" id="KW-1185">Reference proteome</keyword>
<evidence type="ECO:0000313" key="2">
    <source>
        <dbReference type="Proteomes" id="UP000789901"/>
    </source>
</evidence>
<dbReference type="Proteomes" id="UP000789901">
    <property type="component" value="Unassembled WGS sequence"/>
</dbReference>
<accession>A0ABN7X4R6</accession>
<organism evidence="1 2">
    <name type="scientific">Gigaspora margarita</name>
    <dbReference type="NCBI Taxonomy" id="4874"/>
    <lineage>
        <taxon>Eukaryota</taxon>
        <taxon>Fungi</taxon>
        <taxon>Fungi incertae sedis</taxon>
        <taxon>Mucoromycota</taxon>
        <taxon>Glomeromycotina</taxon>
        <taxon>Glomeromycetes</taxon>
        <taxon>Diversisporales</taxon>
        <taxon>Gigasporaceae</taxon>
        <taxon>Gigaspora</taxon>
    </lineage>
</organism>
<feature type="non-terminal residue" evidence="1">
    <location>
        <position position="41"/>
    </location>
</feature>
<reference evidence="1 2" key="1">
    <citation type="submission" date="2021-06" db="EMBL/GenBank/DDBJ databases">
        <authorList>
            <person name="Kallberg Y."/>
            <person name="Tangrot J."/>
            <person name="Rosling A."/>
        </authorList>
    </citation>
    <scope>NUCLEOTIDE SEQUENCE [LARGE SCALE GENOMIC DNA]</scope>
    <source>
        <strain evidence="1 2">120-4 pot B 10/14</strain>
    </source>
</reference>
<name>A0ABN7X4R6_GIGMA</name>
<evidence type="ECO:0000313" key="1">
    <source>
        <dbReference type="EMBL" id="CAG8846560.1"/>
    </source>
</evidence>
<feature type="non-terminal residue" evidence="1">
    <location>
        <position position="1"/>
    </location>
</feature>
<protein>
    <submittedName>
        <fullName evidence="1">1416_t:CDS:1</fullName>
    </submittedName>
</protein>
<sequence length="41" mass="4782">CVKKKTSKKKEKIQAHQDLKKEESGLNWARVWGNVKSKQTI</sequence>